<evidence type="ECO:0000256" key="4">
    <source>
        <dbReference type="HAMAP-Rule" id="MF_00171"/>
    </source>
</evidence>
<dbReference type="GO" id="GO:0031119">
    <property type="term" value="P:tRNA pseudouridine synthesis"/>
    <property type="evidence" value="ECO:0007669"/>
    <property type="project" value="UniProtKB-UniRule"/>
</dbReference>
<feature type="domain" description="Pseudouridine synthase I TruA alpha/beta" evidence="8">
    <location>
        <begin position="167"/>
        <end position="263"/>
    </location>
</feature>
<evidence type="ECO:0000256" key="2">
    <source>
        <dbReference type="ARBA" id="ARBA00022694"/>
    </source>
</evidence>
<dbReference type="PANTHER" id="PTHR11142:SF0">
    <property type="entry name" value="TRNA PSEUDOURIDINE SYNTHASE-LIKE 1"/>
    <property type="match status" value="1"/>
</dbReference>
<dbReference type="Gene3D" id="3.30.70.660">
    <property type="entry name" value="Pseudouridine synthase I, catalytic domain, C-terminal subdomain"/>
    <property type="match status" value="1"/>
</dbReference>
<dbReference type="InterPro" id="IPR020097">
    <property type="entry name" value="PsdUridine_synth_TruA_a/b_dom"/>
</dbReference>
<evidence type="ECO:0000256" key="7">
    <source>
        <dbReference type="RuleBase" id="RU003792"/>
    </source>
</evidence>
<protein>
    <recommendedName>
        <fullName evidence="4">tRNA pseudouridine synthase A</fullName>
        <ecNumber evidence="4">5.4.99.12</ecNumber>
    </recommendedName>
    <alternativeName>
        <fullName evidence="4">tRNA pseudouridine(38-40) synthase</fullName>
    </alternativeName>
    <alternativeName>
        <fullName evidence="4">tRNA pseudouridylate synthase I</fullName>
    </alternativeName>
    <alternativeName>
        <fullName evidence="4">tRNA-uridine isomerase I</fullName>
    </alternativeName>
</protein>
<dbReference type="Pfam" id="PF01416">
    <property type="entry name" value="PseudoU_synth_1"/>
    <property type="match status" value="1"/>
</dbReference>
<evidence type="ECO:0000256" key="6">
    <source>
        <dbReference type="PIRSR" id="PIRSR001430-2"/>
    </source>
</evidence>
<evidence type="ECO:0000256" key="1">
    <source>
        <dbReference type="ARBA" id="ARBA00009375"/>
    </source>
</evidence>
<dbReference type="Gene3D" id="3.30.70.580">
    <property type="entry name" value="Pseudouridine synthase I, catalytic domain, N-terminal subdomain"/>
    <property type="match status" value="1"/>
</dbReference>
<dbReference type="Proteomes" id="UP000703315">
    <property type="component" value="Unassembled WGS sequence"/>
</dbReference>
<reference evidence="9" key="1">
    <citation type="journal article" date="2021" name="PeerJ">
        <title>Extensive microbial diversity within the chicken gut microbiome revealed by metagenomics and culture.</title>
        <authorList>
            <person name="Gilroy R."/>
            <person name="Ravi A."/>
            <person name="Getino M."/>
            <person name="Pursley I."/>
            <person name="Horton D.L."/>
            <person name="Alikhan N.F."/>
            <person name="Baker D."/>
            <person name="Gharbi K."/>
            <person name="Hall N."/>
            <person name="Watson M."/>
            <person name="Adriaenssens E.M."/>
            <person name="Foster-Nyarko E."/>
            <person name="Jarju S."/>
            <person name="Secka A."/>
            <person name="Antonio M."/>
            <person name="Oren A."/>
            <person name="Chaudhuri R.R."/>
            <person name="La Ragione R."/>
            <person name="Hildebrand F."/>
            <person name="Pallen M.J."/>
        </authorList>
    </citation>
    <scope>NUCLEOTIDE SEQUENCE</scope>
    <source>
        <strain evidence="9">ChiHjej13B12-14962</strain>
    </source>
</reference>
<dbReference type="InterPro" id="IPR020094">
    <property type="entry name" value="TruA/RsuA/RluB/E/F_N"/>
</dbReference>
<dbReference type="SUPFAM" id="SSF55120">
    <property type="entry name" value="Pseudouridine synthase"/>
    <property type="match status" value="1"/>
</dbReference>
<organism evidence="9 10">
    <name type="scientific">Enteractinococcus helveticum</name>
    <dbReference type="NCBI Taxonomy" id="1837282"/>
    <lineage>
        <taxon>Bacteria</taxon>
        <taxon>Bacillati</taxon>
        <taxon>Actinomycetota</taxon>
        <taxon>Actinomycetes</taxon>
        <taxon>Micrococcales</taxon>
        <taxon>Micrococcaceae</taxon>
    </lineage>
</organism>
<dbReference type="EC" id="5.4.99.12" evidence="4"/>
<evidence type="ECO:0000313" key="10">
    <source>
        <dbReference type="Proteomes" id="UP000703315"/>
    </source>
</evidence>
<comment type="similarity">
    <text evidence="1 4 7">Belongs to the tRNA pseudouridine synthase TruA family.</text>
</comment>
<evidence type="ECO:0000259" key="8">
    <source>
        <dbReference type="Pfam" id="PF01416"/>
    </source>
</evidence>
<evidence type="ECO:0000256" key="5">
    <source>
        <dbReference type="PIRSR" id="PIRSR001430-1"/>
    </source>
</evidence>
<accession>A0A921FNE3</accession>
<dbReference type="PIRSF" id="PIRSF001430">
    <property type="entry name" value="tRNA_psdUrid_synth"/>
    <property type="match status" value="1"/>
</dbReference>
<evidence type="ECO:0000256" key="3">
    <source>
        <dbReference type="ARBA" id="ARBA00023235"/>
    </source>
</evidence>
<proteinExistence type="inferred from homology"/>
<dbReference type="InterPro" id="IPR001406">
    <property type="entry name" value="PsdUridine_synth_TruA"/>
</dbReference>
<feature type="active site" description="Nucleophile" evidence="4 5">
    <location>
        <position position="57"/>
    </location>
</feature>
<keyword evidence="2 4" id="KW-0819">tRNA processing</keyword>
<dbReference type="InterPro" id="IPR020103">
    <property type="entry name" value="PsdUridine_synth_cat_dom_sf"/>
</dbReference>
<dbReference type="GO" id="GO:0160147">
    <property type="term" value="F:tRNA pseudouridine(38-40) synthase activity"/>
    <property type="evidence" value="ECO:0007669"/>
    <property type="project" value="UniProtKB-EC"/>
</dbReference>
<dbReference type="AlphaFoldDB" id="A0A921FNE3"/>
<dbReference type="PANTHER" id="PTHR11142">
    <property type="entry name" value="PSEUDOURIDYLATE SYNTHASE"/>
    <property type="match status" value="1"/>
</dbReference>
<comment type="function">
    <text evidence="4">Formation of pseudouridine at positions 38, 39 and 40 in the anticodon stem and loop of transfer RNAs.</text>
</comment>
<dbReference type="NCBIfam" id="TIGR00071">
    <property type="entry name" value="hisT_truA"/>
    <property type="match status" value="1"/>
</dbReference>
<evidence type="ECO:0000313" key="9">
    <source>
        <dbReference type="EMBL" id="HJF14671.1"/>
    </source>
</evidence>
<comment type="caution">
    <text evidence="9">The sequence shown here is derived from an EMBL/GenBank/DDBJ whole genome shotgun (WGS) entry which is preliminary data.</text>
</comment>
<gene>
    <name evidence="4 9" type="primary">truA</name>
    <name evidence="9" type="ORF">K8V32_07675</name>
</gene>
<dbReference type="RefSeq" id="WP_303905361.1">
    <property type="nucleotide sequence ID" value="NZ_DYXC01000084.1"/>
</dbReference>
<dbReference type="CDD" id="cd02570">
    <property type="entry name" value="PseudoU_synth_EcTruA"/>
    <property type="match status" value="1"/>
</dbReference>
<comment type="catalytic activity">
    <reaction evidence="4 7">
        <text>uridine(38/39/40) in tRNA = pseudouridine(38/39/40) in tRNA</text>
        <dbReference type="Rhea" id="RHEA:22376"/>
        <dbReference type="Rhea" id="RHEA-COMP:10085"/>
        <dbReference type="Rhea" id="RHEA-COMP:10087"/>
        <dbReference type="ChEBI" id="CHEBI:65314"/>
        <dbReference type="ChEBI" id="CHEBI:65315"/>
        <dbReference type="EC" id="5.4.99.12"/>
    </reaction>
</comment>
<keyword evidence="3 4" id="KW-0413">Isomerase</keyword>
<sequence>MHDQSTYRIRIDLAYDGTAYHGWATQPGLATIQGTVEDGLATIFRQPIATTVAGRTDAGVHAANQVIHFDIPAALWEKLPGNHPMRPAETAMVTKLNGVLAKTSGAIHIRKAQIVPAGFDARFSPVARSYRYRIAMDEFDPLTRHFTYHHRKPLDMNRMVEEISGIEGMHDFSAFCKPRPGATTIRTLQEFRATREETVMTLHLTADAFCHHMVRALVGALLRVGDGSREPGWLRSRLTNPVRDSDMVLAPAHGLILDYVMYPPDDQLAARAAQTRAKRDPRMLPCDQSAGPLR</sequence>
<dbReference type="GO" id="GO:0003723">
    <property type="term" value="F:RNA binding"/>
    <property type="evidence" value="ECO:0007669"/>
    <property type="project" value="InterPro"/>
</dbReference>
<reference evidence="9" key="2">
    <citation type="submission" date="2021-09" db="EMBL/GenBank/DDBJ databases">
        <authorList>
            <person name="Gilroy R."/>
        </authorList>
    </citation>
    <scope>NUCLEOTIDE SEQUENCE</scope>
    <source>
        <strain evidence="9">ChiHjej13B12-14962</strain>
    </source>
</reference>
<dbReference type="EMBL" id="DYXC01000084">
    <property type="protein sequence ID" value="HJF14671.1"/>
    <property type="molecule type" value="Genomic_DNA"/>
</dbReference>
<feature type="binding site" evidence="4 6">
    <location>
        <position position="130"/>
    </location>
    <ligand>
        <name>substrate</name>
    </ligand>
</feature>
<comment type="subunit">
    <text evidence="4">Homodimer.</text>
</comment>
<dbReference type="InterPro" id="IPR020095">
    <property type="entry name" value="PsdUridine_synth_TruA_C"/>
</dbReference>
<comment type="caution">
    <text evidence="4">Lacks conserved residue(s) required for the propagation of feature annotation.</text>
</comment>
<dbReference type="HAMAP" id="MF_00171">
    <property type="entry name" value="TruA"/>
    <property type="match status" value="1"/>
</dbReference>
<name>A0A921FNE3_9MICC</name>